<protein>
    <submittedName>
        <fullName evidence="3">DNA ligase</fullName>
    </submittedName>
</protein>
<dbReference type="InterPro" id="IPR014144">
    <property type="entry name" value="LigD_PE_domain"/>
</dbReference>
<keyword evidence="3" id="KW-0436">Ligase</keyword>
<feature type="compositionally biased region" description="Basic and acidic residues" evidence="1">
    <location>
        <begin position="1"/>
        <end position="20"/>
    </location>
</feature>
<name>A0ABS1CLI2_9GAMM</name>
<dbReference type="GO" id="GO:0016874">
    <property type="term" value="F:ligase activity"/>
    <property type="evidence" value="ECO:0007669"/>
    <property type="project" value="UniProtKB-KW"/>
</dbReference>
<evidence type="ECO:0000256" key="1">
    <source>
        <dbReference type="SAM" id="MobiDB-lite"/>
    </source>
</evidence>
<dbReference type="PANTHER" id="PTHR39465">
    <property type="entry name" value="DNA LIGASE D, 3'-PHOSPHOESTERASE DOMAIN"/>
    <property type="match status" value="1"/>
</dbReference>
<keyword evidence="4" id="KW-1185">Reference proteome</keyword>
<sequence>MGKQDDDKLADYRSKRDTGKSGEPAGDAAASSGEDGGRFVIQKHDASTLHYDFRLETDGVLKSWAVPKGPSTDPSEKRFAIMTEDHPLDYADFEGVIPEGEYGAGTVLVWDCGRYDNLRANKETPQTVAESLDAGLVEVYLHGEKLTGGYALKRIEGGNEEQSKWLLIKMRDAGADARRKPTSSEPESVSTGRGLDEVAAGAEDH</sequence>
<dbReference type="Proteomes" id="UP000748752">
    <property type="component" value="Unassembled WGS sequence"/>
</dbReference>
<organism evidence="3 4">
    <name type="scientific">Thiohalocapsa halophila</name>
    <dbReference type="NCBI Taxonomy" id="69359"/>
    <lineage>
        <taxon>Bacteria</taxon>
        <taxon>Pseudomonadati</taxon>
        <taxon>Pseudomonadota</taxon>
        <taxon>Gammaproteobacteria</taxon>
        <taxon>Chromatiales</taxon>
        <taxon>Chromatiaceae</taxon>
        <taxon>Thiohalocapsa</taxon>
    </lineage>
</organism>
<accession>A0ABS1CLI2</accession>
<evidence type="ECO:0000313" key="3">
    <source>
        <dbReference type="EMBL" id="MBK1632708.1"/>
    </source>
</evidence>
<reference evidence="3 4" key="1">
    <citation type="journal article" date="2020" name="Microorganisms">
        <title>Osmotic Adaptation and Compatible Solute Biosynthesis of Phototrophic Bacteria as Revealed from Genome Analyses.</title>
        <authorList>
            <person name="Imhoff J.F."/>
            <person name="Rahn T."/>
            <person name="Kunzel S."/>
            <person name="Keller A."/>
            <person name="Neulinger S.C."/>
        </authorList>
    </citation>
    <scope>NUCLEOTIDE SEQUENCE [LARGE SCALE GENOMIC DNA]</scope>
    <source>
        <strain evidence="3 4">DSM 6210</strain>
    </source>
</reference>
<feature type="compositionally biased region" description="Low complexity" evidence="1">
    <location>
        <begin position="21"/>
        <end position="33"/>
    </location>
</feature>
<feature type="domain" description="DNA ligase D 3'-phosphoesterase" evidence="2">
    <location>
        <begin position="42"/>
        <end position="154"/>
    </location>
</feature>
<dbReference type="RefSeq" id="WP_200240485.1">
    <property type="nucleotide sequence ID" value="NZ_NRRV01000055.1"/>
</dbReference>
<comment type="caution">
    <text evidence="3">The sequence shown here is derived from an EMBL/GenBank/DDBJ whole genome shotgun (WGS) entry which is preliminary data.</text>
</comment>
<proteinExistence type="predicted"/>
<dbReference type="Pfam" id="PF13298">
    <property type="entry name" value="LigD_N"/>
    <property type="match status" value="1"/>
</dbReference>
<dbReference type="NCBIfam" id="TIGR02777">
    <property type="entry name" value="LigD_PE_dom"/>
    <property type="match status" value="1"/>
</dbReference>
<feature type="region of interest" description="Disordered" evidence="1">
    <location>
        <begin position="1"/>
        <end position="39"/>
    </location>
</feature>
<gene>
    <name evidence="3" type="ORF">CKO31_18550</name>
</gene>
<dbReference type="EMBL" id="NRRV01000055">
    <property type="protein sequence ID" value="MBK1632708.1"/>
    <property type="molecule type" value="Genomic_DNA"/>
</dbReference>
<evidence type="ECO:0000313" key="4">
    <source>
        <dbReference type="Proteomes" id="UP000748752"/>
    </source>
</evidence>
<dbReference type="PANTHER" id="PTHR39465:SF1">
    <property type="entry name" value="DNA LIGASE D 3'-PHOSPHOESTERASE DOMAIN-CONTAINING PROTEIN"/>
    <property type="match status" value="1"/>
</dbReference>
<evidence type="ECO:0000259" key="2">
    <source>
        <dbReference type="Pfam" id="PF13298"/>
    </source>
</evidence>
<feature type="region of interest" description="Disordered" evidence="1">
    <location>
        <begin position="174"/>
        <end position="205"/>
    </location>
</feature>